<dbReference type="EMBL" id="JAWIIJ010000025">
    <property type="protein sequence ID" value="MDV2081077.1"/>
    <property type="molecule type" value="Genomic_DNA"/>
</dbReference>
<accession>A0ABU3W4G2</accession>
<comment type="caution">
    <text evidence="1">The sequence shown here is derived from an EMBL/GenBank/DDBJ whole genome shotgun (WGS) entry which is preliminary data.</text>
</comment>
<name>A0ABU3W4G2_9GAMM</name>
<gene>
    <name evidence="1" type="ORF">RYS15_20495</name>
</gene>
<evidence type="ECO:0000313" key="2">
    <source>
        <dbReference type="Proteomes" id="UP001269819"/>
    </source>
</evidence>
<organism evidence="1 2">
    <name type="scientific">Marinobacter xestospongiae</name>
    <dbReference type="NCBI Taxonomy" id="994319"/>
    <lineage>
        <taxon>Bacteria</taxon>
        <taxon>Pseudomonadati</taxon>
        <taxon>Pseudomonadota</taxon>
        <taxon>Gammaproteobacteria</taxon>
        <taxon>Pseudomonadales</taxon>
        <taxon>Marinobacteraceae</taxon>
        <taxon>Marinobacter</taxon>
    </lineage>
</organism>
<sequence length="263" mass="30582">MYIESSVGCSNLDNWHSYRERVENYQLPHQDEEDVKLKLLEDGEDLFYKGMSSLSEGIASVATGRHSWAVVKFYYSVFYFLRSSLASKGFALIKNRSQYLWEIRAGKVPLKRSSKRYRNDHVGIINIFDDLVGDNDLLLTNTIHEKSVYLWLMELRHQIHYRQRDFLEPDFIEEYEQAKISVDNSIYSNLLDAYYDDEDSIFCFDAEHACIAAPLKRAALTKADLMQGGIQCFSTEKLSSARNLLKRCILEDSKVFELFEPCC</sequence>
<reference evidence="1 2" key="1">
    <citation type="submission" date="2023-10" db="EMBL/GenBank/DDBJ databases">
        <title>Characteristics and mechanism of a salt-tolerant marine origin heterotrophic nitrifying- aerobic denitrifying bacteria Marinobacter xestospongiae HN1.</title>
        <authorList>
            <person name="Qi R."/>
        </authorList>
    </citation>
    <scope>NUCLEOTIDE SEQUENCE [LARGE SCALE GENOMIC DNA]</scope>
    <source>
        <strain evidence="1 2">HN1</strain>
    </source>
</reference>
<protein>
    <submittedName>
        <fullName evidence="1">Uncharacterized protein</fullName>
    </submittedName>
</protein>
<dbReference type="RefSeq" id="WP_316975372.1">
    <property type="nucleotide sequence ID" value="NZ_JAWIIJ010000025.1"/>
</dbReference>
<proteinExistence type="predicted"/>
<dbReference type="Proteomes" id="UP001269819">
    <property type="component" value="Unassembled WGS sequence"/>
</dbReference>
<keyword evidence="2" id="KW-1185">Reference proteome</keyword>
<evidence type="ECO:0000313" key="1">
    <source>
        <dbReference type="EMBL" id="MDV2081077.1"/>
    </source>
</evidence>